<dbReference type="EMBL" id="JBHTIW010000015">
    <property type="protein sequence ID" value="MFD0921732.1"/>
    <property type="molecule type" value="Genomic_DNA"/>
</dbReference>
<dbReference type="NCBIfam" id="TIGR01292">
    <property type="entry name" value="TRX_reduct"/>
    <property type="match status" value="1"/>
</dbReference>
<dbReference type="Proteomes" id="UP001597018">
    <property type="component" value="Unassembled WGS sequence"/>
</dbReference>
<dbReference type="Pfam" id="PF07992">
    <property type="entry name" value="Pyr_redox_2"/>
    <property type="match status" value="1"/>
</dbReference>
<comment type="catalytic activity">
    <reaction evidence="6 7">
        <text>[thioredoxin]-dithiol + NADP(+) = [thioredoxin]-disulfide + NADPH + H(+)</text>
        <dbReference type="Rhea" id="RHEA:20345"/>
        <dbReference type="Rhea" id="RHEA-COMP:10698"/>
        <dbReference type="Rhea" id="RHEA-COMP:10700"/>
        <dbReference type="ChEBI" id="CHEBI:15378"/>
        <dbReference type="ChEBI" id="CHEBI:29950"/>
        <dbReference type="ChEBI" id="CHEBI:50058"/>
        <dbReference type="ChEBI" id="CHEBI:57783"/>
        <dbReference type="ChEBI" id="CHEBI:58349"/>
        <dbReference type="EC" id="1.8.1.9"/>
    </reaction>
</comment>
<gene>
    <name evidence="11" type="primary">trxB</name>
    <name evidence="11" type="ORF">ACFQ16_18455</name>
</gene>
<keyword evidence="8" id="KW-0521">NADP</keyword>
<dbReference type="InterPro" id="IPR008255">
    <property type="entry name" value="Pyr_nucl-diS_OxRdtase_2_AS"/>
</dbReference>
<protein>
    <recommendedName>
        <fullName evidence="7">Thioredoxin reductase</fullName>
        <ecNumber evidence="7">1.8.1.9</ecNumber>
    </recommendedName>
</protein>
<evidence type="ECO:0000256" key="2">
    <source>
        <dbReference type="ARBA" id="ARBA00022827"/>
    </source>
</evidence>
<evidence type="ECO:0000313" key="12">
    <source>
        <dbReference type="Proteomes" id="UP001597018"/>
    </source>
</evidence>
<evidence type="ECO:0000256" key="3">
    <source>
        <dbReference type="ARBA" id="ARBA00023002"/>
    </source>
</evidence>
<dbReference type="InterPro" id="IPR036188">
    <property type="entry name" value="FAD/NAD-bd_sf"/>
</dbReference>
<feature type="compositionally biased region" description="Gly residues" evidence="9">
    <location>
        <begin position="321"/>
        <end position="332"/>
    </location>
</feature>
<feature type="domain" description="FAD/NAD(P)-binding" evidence="10">
    <location>
        <begin position="7"/>
        <end position="294"/>
    </location>
</feature>
<dbReference type="InterPro" id="IPR005982">
    <property type="entry name" value="Thioredox_Rdtase"/>
</dbReference>
<dbReference type="PANTHER" id="PTHR48105">
    <property type="entry name" value="THIOREDOXIN REDUCTASE 1-RELATED-RELATED"/>
    <property type="match status" value="1"/>
</dbReference>
<dbReference type="RefSeq" id="WP_345601604.1">
    <property type="nucleotide sequence ID" value="NZ_BAABLT010000040.1"/>
</dbReference>
<organism evidence="11 12">
    <name type="scientific">Saccharopolyspora rosea</name>
    <dbReference type="NCBI Taxonomy" id="524884"/>
    <lineage>
        <taxon>Bacteria</taxon>
        <taxon>Bacillati</taxon>
        <taxon>Actinomycetota</taxon>
        <taxon>Actinomycetes</taxon>
        <taxon>Pseudonocardiales</taxon>
        <taxon>Pseudonocardiaceae</taxon>
        <taxon>Saccharopolyspora</taxon>
    </lineage>
</organism>
<keyword evidence="4" id="KW-1015">Disulfide bond</keyword>
<comment type="subunit">
    <text evidence="7">Homodimer.</text>
</comment>
<evidence type="ECO:0000256" key="5">
    <source>
        <dbReference type="ARBA" id="ARBA00023284"/>
    </source>
</evidence>
<dbReference type="Gene3D" id="3.50.50.60">
    <property type="entry name" value="FAD/NAD(P)-binding domain"/>
    <property type="match status" value="2"/>
</dbReference>
<comment type="similarity">
    <text evidence="7">Belongs to the class-II pyridine nucleotide-disulfide oxidoreductase family.</text>
</comment>
<evidence type="ECO:0000313" key="11">
    <source>
        <dbReference type="EMBL" id="MFD0921732.1"/>
    </source>
</evidence>
<dbReference type="PROSITE" id="PS00573">
    <property type="entry name" value="PYRIDINE_REDOX_2"/>
    <property type="match status" value="1"/>
</dbReference>
<evidence type="ECO:0000259" key="10">
    <source>
        <dbReference type="Pfam" id="PF07992"/>
    </source>
</evidence>
<comment type="caution">
    <text evidence="11">The sequence shown here is derived from an EMBL/GenBank/DDBJ whole genome shotgun (WGS) entry which is preliminary data.</text>
</comment>
<evidence type="ECO:0000256" key="1">
    <source>
        <dbReference type="ARBA" id="ARBA00022630"/>
    </source>
</evidence>
<dbReference type="PRINTS" id="PR00368">
    <property type="entry name" value="FADPNR"/>
</dbReference>
<evidence type="ECO:0000256" key="4">
    <source>
        <dbReference type="ARBA" id="ARBA00023157"/>
    </source>
</evidence>
<dbReference type="GO" id="GO:0004791">
    <property type="term" value="F:thioredoxin-disulfide reductase (NADPH) activity"/>
    <property type="evidence" value="ECO:0007669"/>
    <property type="project" value="UniProtKB-EC"/>
</dbReference>
<keyword evidence="3 7" id="KW-0560">Oxidoreductase</keyword>
<sequence length="332" mass="35448">MTGDVRNVIIVGSGPAGYTAAVYAARAELEPLVFEGTQFGGALMTTTEVENYPGFRDGIMGPELMDQMRAQAERFGAELRAEDVERIDLDGDVKTVLANGVEYRARALILAMGAQARYLGVPGEEKLLGHGVSACATCDGFFFRDQDIAVVGGGDSAMEEATFLTRFARSVTIIHRRDEFRASRIMLERARANEKIKWLTNAVVTEVLGEGAVSGLTVRDTVTGEESRLDVAGMFVAIGHDPRSELVRDRLQVDDEGYVQVEQPTTKTGVPGVFAAGDLVDHTYRQAITAAGSGCSAAIDAERWLAEQESSAVAEEAPELVGGGYGPGAVAH</sequence>
<keyword evidence="5 7" id="KW-0676">Redox-active center</keyword>
<evidence type="ECO:0000256" key="9">
    <source>
        <dbReference type="SAM" id="MobiDB-lite"/>
    </source>
</evidence>
<dbReference type="EC" id="1.8.1.9" evidence="7"/>
<keyword evidence="1 7" id="KW-0285">Flavoprotein</keyword>
<name>A0ABW3FZA6_9PSEU</name>
<reference evidence="12" key="1">
    <citation type="journal article" date="2019" name="Int. J. Syst. Evol. Microbiol.">
        <title>The Global Catalogue of Microorganisms (GCM) 10K type strain sequencing project: providing services to taxonomists for standard genome sequencing and annotation.</title>
        <authorList>
            <consortium name="The Broad Institute Genomics Platform"/>
            <consortium name="The Broad Institute Genome Sequencing Center for Infectious Disease"/>
            <person name="Wu L."/>
            <person name="Ma J."/>
        </authorList>
    </citation>
    <scope>NUCLEOTIDE SEQUENCE [LARGE SCALE GENOMIC DNA]</scope>
    <source>
        <strain evidence="12">CCUG 56401</strain>
    </source>
</reference>
<dbReference type="InterPro" id="IPR050097">
    <property type="entry name" value="Ferredoxin-NADP_redctase_2"/>
</dbReference>
<dbReference type="InterPro" id="IPR023753">
    <property type="entry name" value="FAD/NAD-binding_dom"/>
</dbReference>
<keyword evidence="12" id="KW-1185">Reference proteome</keyword>
<evidence type="ECO:0000256" key="8">
    <source>
        <dbReference type="RuleBase" id="RU003881"/>
    </source>
</evidence>
<dbReference type="SUPFAM" id="SSF51905">
    <property type="entry name" value="FAD/NAD(P)-binding domain"/>
    <property type="match status" value="1"/>
</dbReference>
<proteinExistence type="inferred from homology"/>
<evidence type="ECO:0000256" key="6">
    <source>
        <dbReference type="ARBA" id="ARBA00048132"/>
    </source>
</evidence>
<feature type="region of interest" description="Disordered" evidence="9">
    <location>
        <begin position="310"/>
        <end position="332"/>
    </location>
</feature>
<dbReference type="PRINTS" id="PR00469">
    <property type="entry name" value="PNDRDTASEII"/>
</dbReference>
<comment type="cofactor">
    <cofactor evidence="8">
        <name>FAD</name>
        <dbReference type="ChEBI" id="CHEBI:57692"/>
    </cofactor>
    <text evidence="8">Binds 1 FAD per subunit.</text>
</comment>
<keyword evidence="2 7" id="KW-0274">FAD</keyword>
<accession>A0ABW3FZA6</accession>
<evidence type="ECO:0000256" key="7">
    <source>
        <dbReference type="RuleBase" id="RU003880"/>
    </source>
</evidence>